<reference evidence="1" key="1">
    <citation type="submission" date="2019-04" db="EMBL/GenBank/DDBJ databases">
        <title>Microbes associate with the intestines of laboratory mice.</title>
        <authorList>
            <person name="Navarre W."/>
            <person name="Wong E."/>
            <person name="Huang K."/>
            <person name="Tropini C."/>
            <person name="Ng K."/>
            <person name="Yu B."/>
        </authorList>
    </citation>
    <scope>NUCLEOTIDE SEQUENCE</scope>
    <source>
        <strain evidence="1">NM73_A23</strain>
    </source>
</reference>
<comment type="caution">
    <text evidence="1">The sequence shown here is derived from an EMBL/GenBank/DDBJ whole genome shotgun (WGS) entry which is preliminary data.</text>
</comment>
<organism evidence="1 2">
    <name type="scientific">Palleniella muris</name>
    <dbReference type="NCBI Taxonomy" id="3038145"/>
    <lineage>
        <taxon>Bacteria</taxon>
        <taxon>Pseudomonadati</taxon>
        <taxon>Bacteroidota</taxon>
        <taxon>Bacteroidia</taxon>
        <taxon>Bacteroidales</taxon>
        <taxon>Prevotellaceae</taxon>
        <taxon>Palleniella</taxon>
    </lineage>
</organism>
<accession>A0AC61QMP9</accession>
<name>A0AC61QMP9_9BACT</name>
<dbReference type="Proteomes" id="UP000308886">
    <property type="component" value="Unassembled WGS sequence"/>
</dbReference>
<evidence type="ECO:0000313" key="2">
    <source>
        <dbReference type="Proteomes" id="UP000308886"/>
    </source>
</evidence>
<gene>
    <name evidence="1" type="ORF">E5358_12430</name>
</gene>
<protein>
    <submittedName>
        <fullName evidence="1">RagB/SusD family nutrient uptake outer membrane protein</fullName>
    </submittedName>
</protein>
<dbReference type="EMBL" id="SRZC01000024">
    <property type="protein sequence ID" value="TGX80573.1"/>
    <property type="molecule type" value="Genomic_DNA"/>
</dbReference>
<proteinExistence type="predicted"/>
<sequence length="600" mass="67876">MKIRNIIIAALLLPGLTACDDLFDPAIENQRDIDAMYQEPTFAQGVIANAYMLLPYSGTPGSDMATDDAVSNVTTNSFSRMATGSWASNNDPLSQWQSRYSAIQYCNIMIENADKVKWADSESLRIMFRDHFLGESYGLRALNMYYLLRAHSGYTAGGTLMGVQIHPVYQDANTDFNIARAPFSDCVKAIVEDCDRALELLQYEDQDIKSNSQVPAKYAAIGADMGEYNRAFGSHLAGKVNGKIVEAIRAQVLLLAASPAYSQQSGYTYEDAAKAAATVLNHIDGVSGMSDNGWTWYDNIQEMNALKREQDPKEIIWRGPKGESNDIEKENYAPSLYGNGLVNPTQNLVDAFPMKNGYPINDAANRGGYDQANPYEGRDPRFAAYIIYNGVKEYGAEKKEIITGTYGQNSDVVNKENGKSTRTGYYLRKMLRSDVNLNPSNSTKVYHYDARIRYTELFLAFAEAANEAYGPMDTRHGYSAYDVVKALRKRAGIGLDNGDAYLEECKNDQIKMRELIRNERRLELCFENQRFYDLRRWDVPFSKLNETARGMEVRKANEQLQYVVLPSVEERKYKEYMYFGPIPYSEIRKWNALEQNKGWE</sequence>
<evidence type="ECO:0000313" key="1">
    <source>
        <dbReference type="EMBL" id="TGX80573.1"/>
    </source>
</evidence>
<keyword evidence="2" id="KW-1185">Reference proteome</keyword>